<name>A0ABN9TW56_9DINO</name>
<protein>
    <submittedName>
        <fullName evidence="2">Uncharacterized protein</fullName>
    </submittedName>
</protein>
<dbReference type="EMBL" id="CAUYUJ010015160">
    <property type="protein sequence ID" value="CAK0850517.1"/>
    <property type="molecule type" value="Genomic_DNA"/>
</dbReference>
<feature type="region of interest" description="Disordered" evidence="1">
    <location>
        <begin position="671"/>
        <end position="695"/>
    </location>
</feature>
<feature type="region of interest" description="Disordered" evidence="1">
    <location>
        <begin position="33"/>
        <end position="64"/>
    </location>
</feature>
<evidence type="ECO:0000256" key="1">
    <source>
        <dbReference type="SAM" id="MobiDB-lite"/>
    </source>
</evidence>
<dbReference type="Proteomes" id="UP001189429">
    <property type="component" value="Unassembled WGS sequence"/>
</dbReference>
<organism evidence="2 3">
    <name type="scientific">Prorocentrum cordatum</name>
    <dbReference type="NCBI Taxonomy" id="2364126"/>
    <lineage>
        <taxon>Eukaryota</taxon>
        <taxon>Sar</taxon>
        <taxon>Alveolata</taxon>
        <taxon>Dinophyceae</taxon>
        <taxon>Prorocentrales</taxon>
        <taxon>Prorocentraceae</taxon>
        <taxon>Prorocentrum</taxon>
    </lineage>
</organism>
<reference evidence="2" key="1">
    <citation type="submission" date="2023-10" db="EMBL/GenBank/DDBJ databases">
        <authorList>
            <person name="Chen Y."/>
            <person name="Shah S."/>
            <person name="Dougan E. K."/>
            <person name="Thang M."/>
            <person name="Chan C."/>
        </authorList>
    </citation>
    <scope>NUCLEOTIDE SEQUENCE [LARGE SCALE GENOMIC DNA]</scope>
</reference>
<keyword evidence="3" id="KW-1185">Reference proteome</keyword>
<proteinExistence type="predicted"/>
<sequence length="695" mass="77581">MDDILVYVSAHEIPLFRSSAKCIKQMVGEEHRRRTADLQESDEHARDRKMQHGPLAKGGAGCSKEGEDKNKTLVVFGWRKWWGTNTNRLQSVLRGLVLKDVFSKVVFLNQVEGDNFSDIMRNLEVVKFNTTSGKDGAKVKVELRRCTMIERGKNGEKKKVGVVKVYKNGESAGQVHFDSEDNHCVQLKLDGGKTQFFESQHDDDPRDSRDFEAHSQLVKDISNVLIENHLNCGSADLDWVSVRLKAMLLPNKAPPGQPQHPHFLCGDDKVTWEHVGGDPANVQDVEKLLKNLKDPYTDERRKPDVVVILSTQGLPEADEIPQSCQEKRMLVIMLQLRHLLNKIWQKEGNGVHVVVENSLDQTAELALGPPGGDDKDNPGVAADFLNSQAIQARALVQALANPDIHSCVSELWDEQYLPRWIFDVRRDAGEPMPSYSSRDDEAYLDEKIELEGPEDAAEKAGELNYKLRVFVKTGLEEIPGEDDDEVGDGYGYCGEPGASYDTQPGEDTEDLEEPFYSAQEIEEAETAVAAEQSELELAPRQVTAPIWATWEQGEEWMLMIVKQSASKGFGILDIGATSNIVGIEAVKKLRGIIYEQTGDNTKMDVNQKSTCIFGDGSSRTCSGRATFPLEIAGVDGELEINMLDADAPLWLLRYWRGKVIASSRSIANSQMPLQPLHMTPRSLPMRPLPEQPRRA</sequence>
<feature type="compositionally biased region" description="Pro residues" evidence="1">
    <location>
        <begin position="686"/>
        <end position="695"/>
    </location>
</feature>
<evidence type="ECO:0000313" key="2">
    <source>
        <dbReference type="EMBL" id="CAK0850517.1"/>
    </source>
</evidence>
<evidence type="ECO:0000313" key="3">
    <source>
        <dbReference type="Proteomes" id="UP001189429"/>
    </source>
</evidence>
<accession>A0ABN9TW56</accession>
<comment type="caution">
    <text evidence="2">The sequence shown here is derived from an EMBL/GenBank/DDBJ whole genome shotgun (WGS) entry which is preliminary data.</text>
</comment>
<feature type="compositionally biased region" description="Basic and acidic residues" evidence="1">
    <location>
        <begin position="33"/>
        <end position="50"/>
    </location>
</feature>
<gene>
    <name evidence="2" type="ORF">PCOR1329_LOCUS42924</name>
</gene>